<dbReference type="EMBL" id="JAIWYP010000003">
    <property type="protein sequence ID" value="KAH3850582.1"/>
    <property type="molecule type" value="Genomic_DNA"/>
</dbReference>
<dbReference type="AlphaFoldDB" id="A0A9D4L2B5"/>
<keyword evidence="2" id="KW-1185">Reference proteome</keyword>
<protein>
    <submittedName>
        <fullName evidence="1">Uncharacterized protein</fullName>
    </submittedName>
</protein>
<proteinExistence type="predicted"/>
<gene>
    <name evidence="1" type="ORF">DPMN_093004</name>
</gene>
<sequence length="59" mass="6877">MFHVKPNLSPEYYDGAVPDRWWKKELFTGRAVLHLSSHGDKPILLAPPHHHPCFFGNQR</sequence>
<organism evidence="1 2">
    <name type="scientific">Dreissena polymorpha</name>
    <name type="common">Zebra mussel</name>
    <name type="synonym">Mytilus polymorpha</name>
    <dbReference type="NCBI Taxonomy" id="45954"/>
    <lineage>
        <taxon>Eukaryota</taxon>
        <taxon>Metazoa</taxon>
        <taxon>Spiralia</taxon>
        <taxon>Lophotrochozoa</taxon>
        <taxon>Mollusca</taxon>
        <taxon>Bivalvia</taxon>
        <taxon>Autobranchia</taxon>
        <taxon>Heteroconchia</taxon>
        <taxon>Euheterodonta</taxon>
        <taxon>Imparidentia</taxon>
        <taxon>Neoheterodontei</taxon>
        <taxon>Myida</taxon>
        <taxon>Dreissenoidea</taxon>
        <taxon>Dreissenidae</taxon>
        <taxon>Dreissena</taxon>
    </lineage>
</organism>
<evidence type="ECO:0000313" key="1">
    <source>
        <dbReference type="EMBL" id="KAH3850582.1"/>
    </source>
</evidence>
<name>A0A9D4L2B5_DREPO</name>
<accession>A0A9D4L2B5</accession>
<dbReference type="Proteomes" id="UP000828390">
    <property type="component" value="Unassembled WGS sequence"/>
</dbReference>
<comment type="caution">
    <text evidence="1">The sequence shown here is derived from an EMBL/GenBank/DDBJ whole genome shotgun (WGS) entry which is preliminary data.</text>
</comment>
<evidence type="ECO:0000313" key="2">
    <source>
        <dbReference type="Proteomes" id="UP000828390"/>
    </source>
</evidence>
<reference evidence="1" key="1">
    <citation type="journal article" date="2019" name="bioRxiv">
        <title>The Genome of the Zebra Mussel, Dreissena polymorpha: A Resource for Invasive Species Research.</title>
        <authorList>
            <person name="McCartney M.A."/>
            <person name="Auch B."/>
            <person name="Kono T."/>
            <person name="Mallez S."/>
            <person name="Zhang Y."/>
            <person name="Obille A."/>
            <person name="Becker A."/>
            <person name="Abrahante J.E."/>
            <person name="Garbe J."/>
            <person name="Badalamenti J.P."/>
            <person name="Herman A."/>
            <person name="Mangelson H."/>
            <person name="Liachko I."/>
            <person name="Sullivan S."/>
            <person name="Sone E.D."/>
            <person name="Koren S."/>
            <person name="Silverstein K.A.T."/>
            <person name="Beckman K.B."/>
            <person name="Gohl D.M."/>
        </authorList>
    </citation>
    <scope>NUCLEOTIDE SEQUENCE</scope>
    <source>
        <strain evidence="1">Duluth1</strain>
        <tissue evidence="1">Whole animal</tissue>
    </source>
</reference>
<feature type="non-terminal residue" evidence="1">
    <location>
        <position position="59"/>
    </location>
</feature>
<reference evidence="1" key="2">
    <citation type="submission" date="2020-11" db="EMBL/GenBank/DDBJ databases">
        <authorList>
            <person name="McCartney M.A."/>
            <person name="Auch B."/>
            <person name="Kono T."/>
            <person name="Mallez S."/>
            <person name="Becker A."/>
            <person name="Gohl D.M."/>
            <person name="Silverstein K.A.T."/>
            <person name="Koren S."/>
            <person name="Bechman K.B."/>
            <person name="Herman A."/>
            <person name="Abrahante J.E."/>
            <person name="Garbe J."/>
        </authorList>
    </citation>
    <scope>NUCLEOTIDE SEQUENCE</scope>
    <source>
        <strain evidence="1">Duluth1</strain>
        <tissue evidence="1">Whole animal</tissue>
    </source>
</reference>